<dbReference type="PROSITE" id="PS50113">
    <property type="entry name" value="PAC"/>
    <property type="match status" value="1"/>
</dbReference>
<evidence type="ECO:0000256" key="8">
    <source>
        <dbReference type="SAM" id="MobiDB-lite"/>
    </source>
</evidence>
<dbReference type="InterPro" id="IPR050736">
    <property type="entry name" value="Sensor_HK_Regulatory"/>
</dbReference>
<protein>
    <recommendedName>
        <fullName evidence="3">histidine kinase</fullName>
        <ecNumber evidence="3">2.7.13.3</ecNumber>
    </recommendedName>
</protein>
<dbReference type="SUPFAM" id="SSF55785">
    <property type="entry name" value="PYP-like sensor domain (PAS domain)"/>
    <property type="match status" value="2"/>
</dbReference>
<keyword evidence="5" id="KW-0808">Transferase</keyword>
<dbReference type="InterPro" id="IPR036890">
    <property type="entry name" value="HATPase_C_sf"/>
</dbReference>
<dbReference type="PROSITE" id="PS50112">
    <property type="entry name" value="PAS"/>
    <property type="match status" value="1"/>
</dbReference>
<dbReference type="SUPFAM" id="SSF47384">
    <property type="entry name" value="Homodimeric domain of signal transducing histidine kinase"/>
    <property type="match status" value="1"/>
</dbReference>
<dbReference type="PROSITE" id="PS50109">
    <property type="entry name" value="HIS_KIN"/>
    <property type="match status" value="1"/>
</dbReference>
<feature type="compositionally biased region" description="Basic and acidic residues" evidence="8">
    <location>
        <begin position="1"/>
        <end position="12"/>
    </location>
</feature>
<dbReference type="CDD" id="cd00130">
    <property type="entry name" value="PAS"/>
    <property type="match status" value="1"/>
</dbReference>
<sequence>MTAEDGVHDSRRTGSTGLLDLPEMPELDHLTRVTARLLDTPAALVSLTDHDRQVVVSAAGAAEPQARRRDPLPPALSEQVTAADGPLVVPDARADERLRADRSIGGLEAAACAAFPLHGSDGETLGALCAIDTRPRRWKRAQLEMARDLARTAEGEIRARQEAQRLWAIIDNACDAFVSVDGTGTVREWSTAAERLFGWSAAEAVGRRMSELIIPERLRRSHEEMLRAYGAGGPPARRTELTVADRTGREFPAEMTFQTVAGHGERALHAFLRDITDQCRVQTLTRAQHAAARVLADAASSEEAATGVVAAVTDALGWTCGEYWQVDADGTELIRVGSWARPGRDLSAFAGEGTAPLRQGRGLPGRVWAAGREIWIPDMRADPGGLARAQDALRAGLRGAIALPVRSGRTILGVLAFYSDDAQERDDELTALLDGVCAHVGRYMERRRAEELELALAASRHQFNQIVTHVNDDVWIAEITPEGRARPVYVSTAGAGVLGRQVPVEEDENRDMVAIVGRYVHPGDRREFTAFCDRLISGKPAEIECRLLGLDGVTRWVWIRALPRREGGRLFVDGISTDVTERHRMQEERERLLAEEQRQVQRLRELDRMKDELVALVSHELRNPIGAIRGYSEMLLDASDLDEEHRMFVGVIDRMSAHLQQLVDDLLDLARLDAGRIAIDPRPLSLTRLVRQAVDDHRPEAEAGKLTVEVDLARHLGVHADPVRLRQVLDNLLSNAIKYTPEGGSVTVTAHHDGGEVVIDVADTGIGIPAEQYPKLFTRFFRASTAQEAGTKGTGLGLAITRAIVDAHGGGITATPREGGGTVFTVRLPATPAAGA</sequence>
<evidence type="ECO:0000259" key="11">
    <source>
        <dbReference type="PROSITE" id="PS50113"/>
    </source>
</evidence>
<dbReference type="Pfam" id="PF13185">
    <property type="entry name" value="GAF_2"/>
    <property type="match status" value="1"/>
</dbReference>
<evidence type="ECO:0000313" key="13">
    <source>
        <dbReference type="Proteomes" id="UP001595850"/>
    </source>
</evidence>
<dbReference type="Gene3D" id="1.10.287.130">
    <property type="match status" value="1"/>
</dbReference>
<dbReference type="Gene3D" id="3.30.565.10">
    <property type="entry name" value="Histidine kinase-like ATPase, C-terminal domain"/>
    <property type="match status" value="1"/>
</dbReference>
<reference evidence="13" key="1">
    <citation type="journal article" date="2019" name="Int. J. Syst. Evol. Microbiol.">
        <title>The Global Catalogue of Microorganisms (GCM) 10K type strain sequencing project: providing services to taxonomists for standard genome sequencing and annotation.</title>
        <authorList>
            <consortium name="The Broad Institute Genomics Platform"/>
            <consortium name="The Broad Institute Genome Sequencing Center for Infectious Disease"/>
            <person name="Wu L."/>
            <person name="Ma J."/>
        </authorList>
    </citation>
    <scope>NUCLEOTIDE SEQUENCE [LARGE SCALE GENOMIC DNA]</scope>
    <source>
        <strain evidence="13">TBRC 4489</strain>
    </source>
</reference>
<dbReference type="SUPFAM" id="SSF55781">
    <property type="entry name" value="GAF domain-like"/>
    <property type="match status" value="2"/>
</dbReference>
<dbReference type="InterPro" id="IPR003661">
    <property type="entry name" value="HisK_dim/P_dom"/>
</dbReference>
<dbReference type="Gene3D" id="3.30.450.40">
    <property type="match status" value="2"/>
</dbReference>
<evidence type="ECO:0000259" key="10">
    <source>
        <dbReference type="PROSITE" id="PS50112"/>
    </source>
</evidence>
<evidence type="ECO:0000256" key="5">
    <source>
        <dbReference type="ARBA" id="ARBA00022679"/>
    </source>
</evidence>
<dbReference type="InterPro" id="IPR036097">
    <property type="entry name" value="HisK_dim/P_sf"/>
</dbReference>
<organism evidence="12 13">
    <name type="scientific">Planomonospora corallina</name>
    <dbReference type="NCBI Taxonomy" id="1806052"/>
    <lineage>
        <taxon>Bacteria</taxon>
        <taxon>Bacillati</taxon>
        <taxon>Actinomycetota</taxon>
        <taxon>Actinomycetes</taxon>
        <taxon>Streptosporangiales</taxon>
        <taxon>Streptosporangiaceae</taxon>
        <taxon>Planomonospora</taxon>
    </lineage>
</organism>
<dbReference type="Pfam" id="PF00989">
    <property type="entry name" value="PAS"/>
    <property type="match status" value="1"/>
</dbReference>
<feature type="domain" description="Histidine kinase" evidence="9">
    <location>
        <begin position="616"/>
        <end position="832"/>
    </location>
</feature>
<feature type="region of interest" description="Disordered" evidence="8">
    <location>
        <begin position="1"/>
        <end position="23"/>
    </location>
</feature>
<evidence type="ECO:0000256" key="3">
    <source>
        <dbReference type="ARBA" id="ARBA00012438"/>
    </source>
</evidence>
<evidence type="ECO:0000256" key="7">
    <source>
        <dbReference type="ARBA" id="ARBA00023012"/>
    </source>
</evidence>
<comment type="catalytic activity">
    <reaction evidence="1">
        <text>ATP + protein L-histidine = ADP + protein N-phospho-L-histidine.</text>
        <dbReference type="EC" id="2.7.13.3"/>
    </reaction>
</comment>
<evidence type="ECO:0000256" key="2">
    <source>
        <dbReference type="ARBA" id="ARBA00004236"/>
    </source>
</evidence>
<dbReference type="SMART" id="SM00388">
    <property type="entry name" value="HisKA"/>
    <property type="match status" value="1"/>
</dbReference>
<gene>
    <name evidence="12" type="ORF">ACFOWE_31480</name>
</gene>
<dbReference type="InterPro" id="IPR003594">
    <property type="entry name" value="HATPase_dom"/>
</dbReference>
<evidence type="ECO:0000256" key="1">
    <source>
        <dbReference type="ARBA" id="ARBA00000085"/>
    </source>
</evidence>
<dbReference type="SUPFAM" id="SSF55874">
    <property type="entry name" value="ATPase domain of HSP90 chaperone/DNA topoisomerase II/histidine kinase"/>
    <property type="match status" value="1"/>
</dbReference>
<keyword evidence="6" id="KW-0418">Kinase</keyword>
<dbReference type="SMART" id="SM00086">
    <property type="entry name" value="PAC"/>
    <property type="match status" value="2"/>
</dbReference>
<dbReference type="InterPro" id="IPR005467">
    <property type="entry name" value="His_kinase_dom"/>
</dbReference>
<accession>A0ABV8IH24</accession>
<evidence type="ECO:0000256" key="4">
    <source>
        <dbReference type="ARBA" id="ARBA00022553"/>
    </source>
</evidence>
<evidence type="ECO:0000256" key="6">
    <source>
        <dbReference type="ARBA" id="ARBA00022777"/>
    </source>
</evidence>
<keyword evidence="12" id="KW-0067">ATP-binding</keyword>
<feature type="domain" description="PAC" evidence="11">
    <location>
        <begin position="541"/>
        <end position="591"/>
    </location>
</feature>
<dbReference type="PANTHER" id="PTHR43711">
    <property type="entry name" value="TWO-COMPONENT HISTIDINE KINASE"/>
    <property type="match status" value="1"/>
</dbReference>
<feature type="domain" description="PAS" evidence="10">
    <location>
        <begin position="162"/>
        <end position="232"/>
    </location>
</feature>
<dbReference type="InterPro" id="IPR003018">
    <property type="entry name" value="GAF"/>
</dbReference>
<dbReference type="RefSeq" id="WP_377294311.1">
    <property type="nucleotide sequence ID" value="NZ_JBHSBM010000062.1"/>
</dbReference>
<proteinExistence type="predicted"/>
<dbReference type="Pfam" id="PF02518">
    <property type="entry name" value="HATPase_c"/>
    <property type="match status" value="1"/>
</dbReference>
<dbReference type="Pfam" id="PF00512">
    <property type="entry name" value="HisKA"/>
    <property type="match status" value="1"/>
</dbReference>
<keyword evidence="13" id="KW-1185">Reference proteome</keyword>
<dbReference type="PRINTS" id="PR00344">
    <property type="entry name" value="BCTRLSENSOR"/>
</dbReference>
<dbReference type="CDD" id="cd00075">
    <property type="entry name" value="HATPase"/>
    <property type="match status" value="1"/>
</dbReference>
<comment type="caution">
    <text evidence="12">The sequence shown here is derived from an EMBL/GenBank/DDBJ whole genome shotgun (WGS) entry which is preliminary data.</text>
</comment>
<dbReference type="PANTHER" id="PTHR43711:SF1">
    <property type="entry name" value="HISTIDINE KINASE 1"/>
    <property type="match status" value="1"/>
</dbReference>
<comment type="subcellular location">
    <subcellularLocation>
        <location evidence="2">Cell membrane</location>
    </subcellularLocation>
</comment>
<dbReference type="InterPro" id="IPR035965">
    <property type="entry name" value="PAS-like_dom_sf"/>
</dbReference>
<keyword evidence="7" id="KW-0902">Two-component regulatory system</keyword>
<keyword evidence="12" id="KW-0547">Nucleotide-binding</keyword>
<dbReference type="NCBIfam" id="TIGR00229">
    <property type="entry name" value="sensory_box"/>
    <property type="match status" value="1"/>
</dbReference>
<dbReference type="InterPro" id="IPR001610">
    <property type="entry name" value="PAC"/>
</dbReference>
<evidence type="ECO:0000259" key="9">
    <source>
        <dbReference type="PROSITE" id="PS50109"/>
    </source>
</evidence>
<dbReference type="SMART" id="SM00387">
    <property type="entry name" value="HATPase_c"/>
    <property type="match status" value="1"/>
</dbReference>
<dbReference type="Pfam" id="PF01590">
    <property type="entry name" value="GAF"/>
    <property type="match status" value="1"/>
</dbReference>
<dbReference type="EMBL" id="JBHSBM010000062">
    <property type="protein sequence ID" value="MFC4062836.1"/>
    <property type="molecule type" value="Genomic_DNA"/>
</dbReference>
<dbReference type="Proteomes" id="UP001595850">
    <property type="component" value="Unassembled WGS sequence"/>
</dbReference>
<dbReference type="SMART" id="SM00065">
    <property type="entry name" value="GAF"/>
    <property type="match status" value="2"/>
</dbReference>
<dbReference type="GO" id="GO:0005524">
    <property type="term" value="F:ATP binding"/>
    <property type="evidence" value="ECO:0007669"/>
    <property type="project" value="UniProtKB-KW"/>
</dbReference>
<dbReference type="InterPro" id="IPR000014">
    <property type="entry name" value="PAS"/>
</dbReference>
<name>A0ABV8IH24_9ACTN</name>
<dbReference type="InterPro" id="IPR013767">
    <property type="entry name" value="PAS_fold"/>
</dbReference>
<evidence type="ECO:0000313" key="12">
    <source>
        <dbReference type="EMBL" id="MFC4062836.1"/>
    </source>
</evidence>
<dbReference type="SMART" id="SM00091">
    <property type="entry name" value="PAS"/>
    <property type="match status" value="2"/>
</dbReference>
<dbReference type="EC" id="2.7.13.3" evidence="3"/>
<dbReference type="Gene3D" id="3.30.450.20">
    <property type="entry name" value="PAS domain"/>
    <property type="match status" value="2"/>
</dbReference>
<keyword evidence="4" id="KW-0597">Phosphoprotein</keyword>
<dbReference type="InterPro" id="IPR004358">
    <property type="entry name" value="Sig_transdc_His_kin-like_C"/>
</dbReference>
<dbReference type="InterPro" id="IPR000700">
    <property type="entry name" value="PAS-assoc_C"/>
</dbReference>
<dbReference type="InterPro" id="IPR029016">
    <property type="entry name" value="GAF-like_dom_sf"/>
</dbReference>
<dbReference type="CDD" id="cd00082">
    <property type="entry name" value="HisKA"/>
    <property type="match status" value="1"/>
</dbReference>